<dbReference type="FunCoup" id="O45416">
    <property type="interactions" value="1"/>
</dbReference>
<dbReference type="PANTHER" id="PTHR45830">
    <property type="entry name" value="SERPENTINE RECEPTOR, CLASS I"/>
    <property type="match status" value="1"/>
</dbReference>
<dbReference type="SUPFAM" id="SSF81321">
    <property type="entry name" value="Family A G protein-coupled receptor-like"/>
    <property type="match status" value="1"/>
</dbReference>
<dbReference type="AlphaFoldDB" id="O45416"/>
<dbReference type="InterPro" id="IPR019429">
    <property type="entry name" value="7TM_GPCR_serpentine_rcpt_Sri"/>
</dbReference>
<dbReference type="RefSeq" id="NP_507321.2">
    <property type="nucleotide sequence ID" value="NM_074920.3"/>
</dbReference>
<keyword evidence="3" id="KW-1185">Reference proteome</keyword>
<dbReference type="WormBase" id="F28B1.6">
    <property type="protein sequence ID" value="CE33629"/>
    <property type="gene ID" value="WBGene00005578"/>
    <property type="gene designation" value="sri-66"/>
</dbReference>
<keyword evidence="1" id="KW-0812">Transmembrane</keyword>
<dbReference type="PIR" id="T21467">
    <property type="entry name" value="T21467"/>
</dbReference>
<sequence length="327" mass="36998">MYNIDFTEPHWLINSYHAVGLFSLVFNLLAIYLLFFEINDLGTFRYNLLIFQMASLLTDLSITTLSTIVPLYPLNAVTTFGILSTWFGVSSHFCFVFSGGCSHLENVTLLLCFFKKHQAIATIIDVHVVPKFLGFACYLLVLVLASIPLVGLSLLSVSRDEQLIYINMTSPEYYSSFASLEQFAVWRESWALLGVYIIALCEMSTLAGLLVFFNLDLVRMMVKLRSKVSNLNFQKHREAIQSLFIQTLVSLICSTSPCILGFSVMTKMENAQIISELCLLGFACHSPVNVISLLIFSPPYRRFLEKLFRRGNRQLIVHPHSQSGVNQ</sequence>
<dbReference type="HOGENOM" id="CLU_067919_1_0_1"/>
<dbReference type="Pfam" id="PF10327">
    <property type="entry name" value="7TM_GPCR_Sri"/>
    <property type="match status" value="1"/>
</dbReference>
<keyword evidence="1" id="KW-0472">Membrane</keyword>
<feature type="transmembrane region" description="Helical" evidence="1">
    <location>
        <begin position="243"/>
        <end position="265"/>
    </location>
</feature>
<dbReference type="Proteomes" id="UP000001940">
    <property type="component" value="Chromosome V"/>
</dbReference>
<dbReference type="CTD" id="185043"/>
<organism evidence="2 3">
    <name type="scientific">Caenorhabditis elegans</name>
    <dbReference type="NCBI Taxonomy" id="6239"/>
    <lineage>
        <taxon>Eukaryota</taxon>
        <taxon>Metazoa</taxon>
        <taxon>Ecdysozoa</taxon>
        <taxon>Nematoda</taxon>
        <taxon>Chromadorea</taxon>
        <taxon>Rhabditida</taxon>
        <taxon>Rhabditina</taxon>
        <taxon>Rhabditomorpha</taxon>
        <taxon>Rhabditoidea</taxon>
        <taxon>Rhabditidae</taxon>
        <taxon>Peloderinae</taxon>
        <taxon>Caenorhabditis</taxon>
    </lineage>
</organism>
<evidence type="ECO:0000256" key="1">
    <source>
        <dbReference type="SAM" id="Phobius"/>
    </source>
</evidence>
<dbReference type="GeneID" id="185043"/>
<dbReference type="PANTHER" id="PTHR45830:SF3">
    <property type="entry name" value="G PROTEIN-COUPLED RECEPTOR-RELATED"/>
    <property type="match status" value="1"/>
</dbReference>
<gene>
    <name evidence="2 4" type="primary">sri-66</name>
    <name evidence="2" type="ORF">CELE_F28B1.6</name>
    <name evidence="4" type="ORF">F28B1.6</name>
</gene>
<dbReference type="EMBL" id="BX284605">
    <property type="protein sequence ID" value="CAB04213.2"/>
    <property type="molecule type" value="Genomic_DNA"/>
</dbReference>
<dbReference type="AGR" id="WB:WBGene00005578"/>
<dbReference type="InParanoid" id="O45416"/>
<evidence type="ECO:0000313" key="2">
    <source>
        <dbReference type="EMBL" id="CAB04213.2"/>
    </source>
</evidence>
<name>O45416_CAEEL</name>
<accession>O45416</accession>
<feature type="transmembrane region" description="Helical" evidence="1">
    <location>
        <begin position="135"/>
        <end position="155"/>
    </location>
</feature>
<evidence type="ECO:0000313" key="4">
    <source>
        <dbReference type="WormBase" id="F28B1.6"/>
    </source>
</evidence>
<feature type="transmembrane region" description="Helical" evidence="1">
    <location>
        <begin position="16"/>
        <end position="36"/>
    </location>
</feature>
<keyword evidence="1" id="KW-1133">Transmembrane helix</keyword>
<protein>
    <submittedName>
        <fullName evidence="2">G protein-coupled receptor</fullName>
    </submittedName>
</protein>
<dbReference type="PhylomeDB" id="O45416"/>
<dbReference type="KEGG" id="cel:CELE_F28B1.6"/>
<feature type="transmembrane region" description="Helical" evidence="1">
    <location>
        <begin position="48"/>
        <end position="69"/>
    </location>
</feature>
<dbReference type="PaxDb" id="6239-F28B1.6"/>
<feature type="transmembrane region" description="Helical" evidence="1">
    <location>
        <begin position="190"/>
        <end position="215"/>
    </location>
</feature>
<feature type="transmembrane region" description="Helical" evidence="1">
    <location>
        <begin position="271"/>
        <end position="296"/>
    </location>
</feature>
<feature type="transmembrane region" description="Helical" evidence="1">
    <location>
        <begin position="89"/>
        <end position="114"/>
    </location>
</feature>
<evidence type="ECO:0000313" key="3">
    <source>
        <dbReference type="Proteomes" id="UP000001940"/>
    </source>
</evidence>
<dbReference type="UCSC" id="F28B1.6">
    <property type="organism name" value="c. elegans"/>
</dbReference>
<reference evidence="2 3" key="1">
    <citation type="journal article" date="1998" name="Science">
        <title>Genome sequence of the nematode C. elegans: a platform for investigating biology.</title>
        <authorList>
            <consortium name="The C. elegans sequencing consortium"/>
            <person name="Sulson J.E."/>
            <person name="Waterston R."/>
        </authorList>
    </citation>
    <scope>NUCLEOTIDE SEQUENCE [LARGE SCALE GENOMIC DNA]</scope>
    <source>
        <strain evidence="2 3">Bristol N2</strain>
    </source>
</reference>
<proteinExistence type="predicted"/>
<keyword evidence="2" id="KW-0675">Receptor</keyword>